<evidence type="ECO:0000259" key="2">
    <source>
        <dbReference type="PROSITE" id="PS51547"/>
    </source>
</evidence>
<comment type="caution">
    <text evidence="3">The sequence shown here is derived from an EMBL/GenBank/DDBJ whole genome shotgun (WGS) entry which is preliminary data.</text>
</comment>
<protein>
    <recommendedName>
        <fullName evidence="2">C2 PI3K-type domain-containing protein</fullName>
    </recommendedName>
</protein>
<comment type="similarity">
    <text evidence="1">Belongs to the PI3/PI4-kinase family.</text>
</comment>
<keyword evidence="4" id="KW-1185">Reference proteome</keyword>
<dbReference type="Proteomes" id="UP001150062">
    <property type="component" value="Unassembled WGS sequence"/>
</dbReference>
<evidence type="ECO:0000256" key="1">
    <source>
        <dbReference type="PROSITE-ProRule" id="PRU00880"/>
    </source>
</evidence>
<dbReference type="PROSITE" id="PS51547">
    <property type="entry name" value="C2_PI3K"/>
    <property type="match status" value="1"/>
</dbReference>
<dbReference type="InterPro" id="IPR002420">
    <property type="entry name" value="PI3K-type_C2_dom"/>
</dbReference>
<evidence type="ECO:0000313" key="3">
    <source>
        <dbReference type="EMBL" id="KAJ6238887.1"/>
    </source>
</evidence>
<dbReference type="InterPro" id="IPR035892">
    <property type="entry name" value="C2_domain_sf"/>
</dbReference>
<name>A0ABQ8Y202_9EUKA</name>
<proteinExistence type="inferred from homology"/>
<dbReference type="Gene3D" id="2.60.40.150">
    <property type="entry name" value="C2 domain"/>
    <property type="match status" value="1"/>
</dbReference>
<gene>
    <name evidence="3" type="ORF">M0813_25470</name>
</gene>
<sequence>MEKTIKLNYKFIPSHEIQSFVRIKIKKVLGEIPNDITHLQNDDFLPYSGFFEKNNCSYFVVGELYSSGRRLTVPQMTKYVKTNTCTWDKALTFPMKYRDCPQDTEFLFTVYGIYSPSHIFVVGGTRISLYSSKSKMRSGGYHLRMYLHKKG</sequence>
<evidence type="ECO:0000313" key="4">
    <source>
        <dbReference type="Proteomes" id="UP001150062"/>
    </source>
</evidence>
<feature type="domain" description="C2 PI3K-type" evidence="2">
    <location>
        <begin position="30"/>
        <end position="151"/>
    </location>
</feature>
<dbReference type="SUPFAM" id="SSF49562">
    <property type="entry name" value="C2 domain (Calcium/lipid-binding domain, CaLB)"/>
    <property type="match status" value="1"/>
</dbReference>
<reference evidence="3" key="1">
    <citation type="submission" date="2022-08" db="EMBL/GenBank/DDBJ databases">
        <title>Novel sulfate-reducing endosymbionts in the free-living metamonad Anaeramoeba.</title>
        <authorList>
            <person name="Jerlstrom-Hultqvist J."/>
            <person name="Cepicka I."/>
            <person name="Gallot-Lavallee L."/>
            <person name="Salas-Leiva D."/>
            <person name="Curtis B.A."/>
            <person name="Zahonova K."/>
            <person name="Pipaliya S."/>
            <person name="Dacks J."/>
            <person name="Roger A.J."/>
        </authorList>
    </citation>
    <scope>NUCLEOTIDE SEQUENCE</scope>
    <source>
        <strain evidence="3">Schooner1</strain>
    </source>
</reference>
<accession>A0ABQ8Y202</accession>
<dbReference type="Pfam" id="PF00792">
    <property type="entry name" value="PI3K_C2"/>
    <property type="match status" value="1"/>
</dbReference>
<dbReference type="EMBL" id="JAOAOG010000231">
    <property type="protein sequence ID" value="KAJ6238887.1"/>
    <property type="molecule type" value="Genomic_DNA"/>
</dbReference>
<organism evidence="3 4">
    <name type="scientific">Anaeramoeba flamelloides</name>
    <dbReference type="NCBI Taxonomy" id="1746091"/>
    <lineage>
        <taxon>Eukaryota</taxon>
        <taxon>Metamonada</taxon>
        <taxon>Anaeramoebidae</taxon>
        <taxon>Anaeramoeba</taxon>
    </lineage>
</organism>